<dbReference type="InterPro" id="IPR045861">
    <property type="entry name" value="CorA_cytoplasmic_dom"/>
</dbReference>
<keyword evidence="3" id="KW-0813">Transport</keyword>
<dbReference type="Gene3D" id="3.30.460.20">
    <property type="entry name" value="CorA soluble domain-like"/>
    <property type="match status" value="1"/>
</dbReference>
<keyword evidence="10 11" id="KW-0472">Membrane</keyword>
<evidence type="ECO:0000256" key="7">
    <source>
        <dbReference type="ARBA" id="ARBA00022833"/>
    </source>
</evidence>
<dbReference type="InterPro" id="IPR002523">
    <property type="entry name" value="MgTranspt_CorA/ZnTranspt_ZntB"/>
</dbReference>
<keyword evidence="6 11" id="KW-0812">Transmembrane</keyword>
<dbReference type="STRING" id="1827387.A4S15_09330"/>
<evidence type="ECO:0008006" key="14">
    <source>
        <dbReference type="Google" id="ProtNLM"/>
    </source>
</evidence>
<evidence type="ECO:0000256" key="11">
    <source>
        <dbReference type="SAM" id="Phobius"/>
    </source>
</evidence>
<dbReference type="InterPro" id="IPR045863">
    <property type="entry name" value="CorA_TM1_TM2"/>
</dbReference>
<keyword evidence="5" id="KW-0997">Cell inner membrane</keyword>
<protein>
    <recommendedName>
        <fullName evidence="14">Magnesium transporter CorA</fullName>
    </recommendedName>
</protein>
<dbReference type="SUPFAM" id="SSF144083">
    <property type="entry name" value="Magnesium transport protein CorA, transmembrane region"/>
    <property type="match status" value="1"/>
</dbReference>
<dbReference type="GO" id="GO:0050897">
    <property type="term" value="F:cobalt ion binding"/>
    <property type="evidence" value="ECO:0007669"/>
    <property type="project" value="TreeGrafter"/>
</dbReference>
<keyword evidence="9" id="KW-0406">Ion transport</keyword>
<evidence type="ECO:0000256" key="1">
    <source>
        <dbReference type="ARBA" id="ARBA00004651"/>
    </source>
</evidence>
<evidence type="ECO:0000256" key="5">
    <source>
        <dbReference type="ARBA" id="ARBA00022519"/>
    </source>
</evidence>
<dbReference type="Proteomes" id="UP000192872">
    <property type="component" value="Unassembled WGS sequence"/>
</dbReference>
<feature type="transmembrane region" description="Helical" evidence="11">
    <location>
        <begin position="316"/>
        <end position="338"/>
    </location>
</feature>
<dbReference type="GO" id="GO:0000287">
    <property type="term" value="F:magnesium ion binding"/>
    <property type="evidence" value="ECO:0007669"/>
    <property type="project" value="TreeGrafter"/>
</dbReference>
<dbReference type="AlphaFoldDB" id="A0A1W9HX69"/>
<evidence type="ECO:0000256" key="2">
    <source>
        <dbReference type="ARBA" id="ARBA00009765"/>
    </source>
</evidence>
<evidence type="ECO:0000256" key="9">
    <source>
        <dbReference type="ARBA" id="ARBA00023065"/>
    </source>
</evidence>
<comment type="similarity">
    <text evidence="2">Belongs to the CorA metal ion transporter (MIT) (TC 1.A.35) family.</text>
</comment>
<sequence>MEAGMNWKQIAAATGEPFPGFIWAYRFRGDGIAERLNPEAIESVLQAGDGWVWLHLNLANVRALDWLQSAAPIPDEARTLFLQVDEHQTLQVTDDGVIFGIFSDLKQEFNEKSTEDIAKLRFCVTENFMVSARRAPLKAVEETRRLIEDGRRFPSAVTLLEAIVLRFCDGVAKVARGLSTSLDRIEDRVVLADEGDERVAIGPLRRTALRIHRQLQHLAILFHDFAEENDTALPEDTRLAAARIERRLSALDNDMRDIHERARVVSDEVASKLAQQANRNLSVLSLLTALFVPPTLMTGVWGMNITNLPFKDADNGLWAVLGICLTSTVLVFAVWKFLTRR</sequence>
<evidence type="ECO:0000256" key="3">
    <source>
        <dbReference type="ARBA" id="ARBA00022448"/>
    </source>
</evidence>
<dbReference type="GO" id="GO:0005886">
    <property type="term" value="C:plasma membrane"/>
    <property type="evidence" value="ECO:0007669"/>
    <property type="project" value="UniProtKB-SubCell"/>
</dbReference>
<keyword evidence="8 11" id="KW-1133">Transmembrane helix</keyword>
<evidence type="ECO:0000256" key="10">
    <source>
        <dbReference type="ARBA" id="ARBA00023136"/>
    </source>
</evidence>
<dbReference type="PANTHER" id="PTHR46494">
    <property type="entry name" value="CORA FAMILY METAL ION TRANSPORTER (EUROFUNG)"/>
    <property type="match status" value="1"/>
</dbReference>
<organism evidence="12 13">
    <name type="scientific">Candidatus Raskinella chloraquaticus</name>
    <dbReference type="NCBI Taxonomy" id="1951219"/>
    <lineage>
        <taxon>Bacteria</taxon>
        <taxon>Pseudomonadati</taxon>
        <taxon>Pseudomonadota</taxon>
        <taxon>Alphaproteobacteria</taxon>
        <taxon>Hyphomicrobiales</taxon>
        <taxon>Phreatobacteraceae</taxon>
        <taxon>Candidatus Raskinella</taxon>
    </lineage>
</organism>
<keyword evidence="4" id="KW-1003">Cell membrane</keyword>
<dbReference type="SUPFAM" id="SSF143865">
    <property type="entry name" value="CorA soluble domain-like"/>
    <property type="match status" value="1"/>
</dbReference>
<feature type="transmembrane region" description="Helical" evidence="11">
    <location>
        <begin position="281"/>
        <end position="304"/>
    </location>
</feature>
<proteinExistence type="inferred from homology"/>
<evidence type="ECO:0000313" key="12">
    <source>
        <dbReference type="EMBL" id="OQW52025.1"/>
    </source>
</evidence>
<keyword evidence="7" id="KW-0862">Zinc</keyword>
<evidence type="ECO:0000256" key="4">
    <source>
        <dbReference type="ARBA" id="ARBA00022475"/>
    </source>
</evidence>
<dbReference type="Pfam" id="PF01544">
    <property type="entry name" value="CorA"/>
    <property type="match status" value="1"/>
</dbReference>
<name>A0A1W9HX69_9HYPH</name>
<evidence type="ECO:0000256" key="6">
    <source>
        <dbReference type="ARBA" id="ARBA00022692"/>
    </source>
</evidence>
<dbReference type="PANTHER" id="PTHR46494:SF3">
    <property type="entry name" value="ZINC TRANSPORT PROTEIN ZNTB"/>
    <property type="match status" value="1"/>
</dbReference>
<dbReference type="EMBL" id="LWDL01000016">
    <property type="protein sequence ID" value="OQW52025.1"/>
    <property type="molecule type" value="Genomic_DNA"/>
</dbReference>
<dbReference type="GO" id="GO:0015087">
    <property type="term" value="F:cobalt ion transmembrane transporter activity"/>
    <property type="evidence" value="ECO:0007669"/>
    <property type="project" value="TreeGrafter"/>
</dbReference>
<comment type="subcellular location">
    <subcellularLocation>
        <location evidence="1">Cell membrane</location>
        <topology evidence="1">Multi-pass membrane protein</topology>
    </subcellularLocation>
</comment>
<evidence type="ECO:0000256" key="8">
    <source>
        <dbReference type="ARBA" id="ARBA00022989"/>
    </source>
</evidence>
<evidence type="ECO:0000313" key="13">
    <source>
        <dbReference type="Proteomes" id="UP000192872"/>
    </source>
</evidence>
<dbReference type="GO" id="GO:0015095">
    <property type="term" value="F:magnesium ion transmembrane transporter activity"/>
    <property type="evidence" value="ECO:0007669"/>
    <property type="project" value="TreeGrafter"/>
</dbReference>
<dbReference type="Gene3D" id="1.20.58.340">
    <property type="entry name" value="Magnesium transport protein CorA, transmembrane region"/>
    <property type="match status" value="2"/>
</dbReference>
<reference evidence="12 13" key="1">
    <citation type="journal article" date="2017" name="Water Res.">
        <title>Comammox in drinking water systems.</title>
        <authorList>
            <person name="Wang Y."/>
            <person name="Ma L."/>
            <person name="Mao Y."/>
            <person name="Jiang X."/>
            <person name="Xia Y."/>
            <person name="Yu K."/>
            <person name="Li B."/>
            <person name="Zhang T."/>
        </authorList>
    </citation>
    <scope>NUCLEOTIDE SEQUENCE [LARGE SCALE GENOMIC DNA]</scope>
    <source>
        <strain evidence="12">SG_bin8</strain>
    </source>
</reference>
<accession>A0A1W9HX69</accession>
<comment type="caution">
    <text evidence="12">The sequence shown here is derived from an EMBL/GenBank/DDBJ whole genome shotgun (WGS) entry which is preliminary data.</text>
</comment>
<gene>
    <name evidence="12" type="ORF">A4S15_09330</name>
</gene>